<dbReference type="RefSeq" id="WP_126503895.1">
    <property type="nucleotide sequence ID" value="NZ_RXNV01000001.1"/>
</dbReference>
<evidence type="ECO:0000256" key="4">
    <source>
        <dbReference type="ARBA" id="ARBA00022741"/>
    </source>
</evidence>
<feature type="domain" description="RecF/RecN/SMC N-terminal" evidence="10">
    <location>
        <begin position="2"/>
        <end position="508"/>
    </location>
</feature>
<evidence type="ECO:0000259" key="10">
    <source>
        <dbReference type="Pfam" id="PF02463"/>
    </source>
</evidence>
<dbReference type="SUPFAM" id="SSF52540">
    <property type="entry name" value="P-loop containing nucleoside triphosphate hydrolases"/>
    <property type="match status" value="2"/>
</dbReference>
<organism evidence="11 12">
    <name type="scientific">Shewanella atlantica</name>
    <dbReference type="NCBI Taxonomy" id="271099"/>
    <lineage>
        <taxon>Bacteria</taxon>
        <taxon>Pseudomonadati</taxon>
        <taxon>Pseudomonadota</taxon>
        <taxon>Gammaproteobacteria</taxon>
        <taxon>Alteromonadales</taxon>
        <taxon>Shewanellaceae</taxon>
        <taxon>Shewanella</taxon>
    </lineage>
</organism>
<dbReference type="FunFam" id="3.40.50.300:FF:000356">
    <property type="entry name" value="DNA repair protein RecN"/>
    <property type="match status" value="1"/>
</dbReference>
<gene>
    <name evidence="11" type="primary">recN</name>
    <name evidence="11" type="ORF">EKG39_02505</name>
</gene>
<comment type="caution">
    <text evidence="11">The sequence shown here is derived from an EMBL/GenBank/DDBJ whole genome shotgun (WGS) entry which is preliminary data.</text>
</comment>
<reference evidence="11 12" key="1">
    <citation type="submission" date="2018-12" db="EMBL/GenBank/DDBJ databases">
        <authorList>
            <person name="Yu L."/>
        </authorList>
    </citation>
    <scope>NUCLEOTIDE SEQUENCE [LARGE SCALE GENOMIC DNA]</scope>
    <source>
        <strain evidence="11 12">HAW-EB5</strain>
    </source>
</reference>
<dbReference type="Gene3D" id="3.40.50.300">
    <property type="entry name" value="P-loop containing nucleotide triphosphate hydrolases"/>
    <property type="match status" value="2"/>
</dbReference>
<dbReference type="CDD" id="cd03241">
    <property type="entry name" value="ABC_RecN"/>
    <property type="match status" value="2"/>
</dbReference>
<evidence type="ECO:0000256" key="1">
    <source>
        <dbReference type="ARBA" id="ARBA00003618"/>
    </source>
</evidence>
<dbReference type="Pfam" id="PF02463">
    <property type="entry name" value="SMC_N"/>
    <property type="match status" value="1"/>
</dbReference>
<evidence type="ECO:0000313" key="11">
    <source>
        <dbReference type="EMBL" id="RTR34552.1"/>
    </source>
</evidence>
<keyword evidence="7 9" id="KW-0234">DNA repair</keyword>
<dbReference type="EMBL" id="RXNV01000001">
    <property type="protein sequence ID" value="RTR34552.1"/>
    <property type="molecule type" value="Genomic_DNA"/>
</dbReference>
<evidence type="ECO:0000256" key="7">
    <source>
        <dbReference type="ARBA" id="ARBA00023204"/>
    </source>
</evidence>
<comment type="similarity">
    <text evidence="2 9">Belongs to the RecN family.</text>
</comment>
<dbReference type="InterPro" id="IPR003395">
    <property type="entry name" value="RecF/RecN/SMC_N"/>
</dbReference>
<evidence type="ECO:0000256" key="8">
    <source>
        <dbReference type="ARBA" id="ARBA00033408"/>
    </source>
</evidence>
<dbReference type="InterPro" id="IPR027417">
    <property type="entry name" value="P-loop_NTPase"/>
</dbReference>
<dbReference type="GO" id="GO:0006281">
    <property type="term" value="P:DNA repair"/>
    <property type="evidence" value="ECO:0007669"/>
    <property type="project" value="UniProtKB-KW"/>
</dbReference>
<dbReference type="PANTHER" id="PTHR11059">
    <property type="entry name" value="DNA REPAIR PROTEIN RECN"/>
    <property type="match status" value="1"/>
</dbReference>
<keyword evidence="6" id="KW-0067">ATP-binding</keyword>
<keyword evidence="5 9" id="KW-0227">DNA damage</keyword>
<name>A0A3S0K339_9GAMM</name>
<dbReference type="PANTHER" id="PTHR11059:SF0">
    <property type="entry name" value="DNA REPAIR PROTEIN RECN"/>
    <property type="match status" value="1"/>
</dbReference>
<keyword evidence="12" id="KW-1185">Reference proteome</keyword>
<dbReference type="PIRSF" id="PIRSF003128">
    <property type="entry name" value="RecN"/>
    <property type="match status" value="1"/>
</dbReference>
<proteinExistence type="inferred from homology"/>
<evidence type="ECO:0000256" key="6">
    <source>
        <dbReference type="ARBA" id="ARBA00022840"/>
    </source>
</evidence>
<dbReference type="GO" id="GO:0005524">
    <property type="term" value="F:ATP binding"/>
    <property type="evidence" value="ECO:0007669"/>
    <property type="project" value="UniProtKB-KW"/>
</dbReference>
<evidence type="ECO:0000313" key="12">
    <source>
        <dbReference type="Proteomes" id="UP000282060"/>
    </source>
</evidence>
<dbReference type="GO" id="GO:0043590">
    <property type="term" value="C:bacterial nucleoid"/>
    <property type="evidence" value="ECO:0007669"/>
    <property type="project" value="TreeGrafter"/>
</dbReference>
<keyword evidence="4" id="KW-0547">Nucleotide-binding</keyword>
<evidence type="ECO:0000256" key="9">
    <source>
        <dbReference type="PIRNR" id="PIRNR003128"/>
    </source>
</evidence>
<dbReference type="FunFam" id="3.40.50.300:FF:000319">
    <property type="entry name" value="DNA repair protein RecN"/>
    <property type="match status" value="1"/>
</dbReference>
<dbReference type="OrthoDB" id="9806954at2"/>
<dbReference type="InterPro" id="IPR004604">
    <property type="entry name" value="DNA_recomb/repair_RecN"/>
</dbReference>
<dbReference type="Proteomes" id="UP000282060">
    <property type="component" value="Unassembled WGS sequence"/>
</dbReference>
<accession>A0A3S0K339</accession>
<dbReference type="GO" id="GO:0009432">
    <property type="term" value="P:SOS response"/>
    <property type="evidence" value="ECO:0007669"/>
    <property type="project" value="TreeGrafter"/>
</dbReference>
<dbReference type="GO" id="GO:0006310">
    <property type="term" value="P:DNA recombination"/>
    <property type="evidence" value="ECO:0007669"/>
    <property type="project" value="InterPro"/>
</dbReference>
<dbReference type="NCBIfam" id="TIGR00634">
    <property type="entry name" value="recN"/>
    <property type="match status" value="1"/>
</dbReference>
<dbReference type="AlphaFoldDB" id="A0A3S0K339"/>
<evidence type="ECO:0000256" key="2">
    <source>
        <dbReference type="ARBA" id="ARBA00009441"/>
    </source>
</evidence>
<evidence type="ECO:0000256" key="3">
    <source>
        <dbReference type="ARBA" id="ARBA00021315"/>
    </source>
</evidence>
<comment type="function">
    <text evidence="1 9">May be involved in recombinational repair of damaged DNA.</text>
</comment>
<sequence>MLCQLSINNFAIVRFLELDFKPGMTSITGETGAGKSIAIDALGLCLGNRADANTLRPGATKAEFSARFSLCDVPLAKRWLEDNDLELDDECILRRTIGSDGRSRAYINGNPVPLAQIKNLGQLLIGIHGQHAHHAMLKSEHQLTLLDSYANHRLLLESVSNSFQRCKLIEKELKALQQSQHERIARKQLLQYQVEELNEFALLDGEFEQIEAEHKRLANGTALVEACRNELFILQDNDQGSVESLINAGIGQAQELETYDPQLNSVVNMLNEALIQVQESSSELERYLDGLELDPEHFSFLEQRLSKVMLLSRKHQVTPNELYTHHQALVGELTSLDSDEEALTSLQEQVDASRASFITHAKKLSLSRVRYAKELDKKVTQSIHELSMPKGKFCISVNFNESHISPNGCDSIEFLVTTNPGQPLQPISKVASGGELSRIGLGIQVITAKKVSTPTLIFDEVDVGISGPTAAVVGKMLRSLGESTQVLCVTHLPQVAGKGHQHMFVNKQSRAGKTETSMVPLDKTQRIEELARLLGGDVITSNTLANAKELLHS</sequence>
<evidence type="ECO:0000256" key="5">
    <source>
        <dbReference type="ARBA" id="ARBA00022763"/>
    </source>
</evidence>
<dbReference type="NCBIfam" id="NF008121">
    <property type="entry name" value="PRK10869.1"/>
    <property type="match status" value="1"/>
</dbReference>
<protein>
    <recommendedName>
        <fullName evidence="3 9">DNA repair protein RecN</fullName>
    </recommendedName>
    <alternativeName>
        <fullName evidence="8 9">Recombination protein N</fullName>
    </alternativeName>
</protein>